<dbReference type="PRINTS" id="PR00412">
    <property type="entry name" value="EPOXHYDRLASE"/>
</dbReference>
<gene>
    <name evidence="3" type="ORF">SAMN04487947_2484</name>
</gene>
<sequence length="305" mass="34603">MSSLDTVHDGGVTPDVVGMRGESQFVDVGDVELHVVTAGPEDGEPVVLLHGFPEFWYGWHECIGPLADEGYRVVVPDQRGYHLSDKPEAVAAYHPDELAGDVLGLLDALDVPDAHLVGHDWGAFVAWWVGLHTPERVRTLSALNVPHPTAFRRALKNDWEQRFKSWYVLFFQLPKVPEALAKVGGYRTLCDLMRRSSQPGTFSEADFDCYRAAWSQPDAYRSMVNWYRAIVRSNPRPKTERVEVPTLVLWGAKDAFLTRSLALQSVEYCEDSHLVVLDDATHWIQHEEPVRVRQELTDHFRMCEN</sequence>
<reference evidence="4" key="1">
    <citation type="submission" date="2016-10" db="EMBL/GenBank/DDBJ databases">
        <authorList>
            <person name="Varghese N."/>
            <person name="Submissions S."/>
        </authorList>
    </citation>
    <scope>NUCLEOTIDE SEQUENCE [LARGE SCALE GENOMIC DNA]</scope>
    <source>
        <strain evidence="4">CGMCC 1.7736</strain>
    </source>
</reference>
<organism evidence="3 4">
    <name type="scientific">Halogeometricum rufum</name>
    <dbReference type="NCBI Taxonomy" id="553469"/>
    <lineage>
        <taxon>Archaea</taxon>
        <taxon>Methanobacteriati</taxon>
        <taxon>Methanobacteriota</taxon>
        <taxon>Stenosarchaea group</taxon>
        <taxon>Halobacteria</taxon>
        <taxon>Halobacteriales</taxon>
        <taxon>Haloferacaceae</taxon>
        <taxon>Halogeometricum</taxon>
    </lineage>
</organism>
<evidence type="ECO:0000256" key="1">
    <source>
        <dbReference type="ARBA" id="ARBA00022801"/>
    </source>
</evidence>
<accession>A0A1I6HTR1</accession>
<dbReference type="OrthoDB" id="299757at2157"/>
<keyword evidence="1" id="KW-0378">Hydrolase</keyword>
<dbReference type="SUPFAM" id="SSF53474">
    <property type="entry name" value="alpha/beta-Hydrolases"/>
    <property type="match status" value="1"/>
</dbReference>
<dbReference type="Proteomes" id="UP000198531">
    <property type="component" value="Unassembled WGS sequence"/>
</dbReference>
<dbReference type="Gene3D" id="3.40.50.1820">
    <property type="entry name" value="alpha/beta hydrolase"/>
    <property type="match status" value="1"/>
</dbReference>
<dbReference type="GO" id="GO:0016787">
    <property type="term" value="F:hydrolase activity"/>
    <property type="evidence" value="ECO:0007669"/>
    <property type="project" value="UniProtKB-KW"/>
</dbReference>
<dbReference type="InterPro" id="IPR000073">
    <property type="entry name" value="AB_hydrolase_1"/>
</dbReference>
<evidence type="ECO:0000313" key="3">
    <source>
        <dbReference type="EMBL" id="SFR57788.1"/>
    </source>
</evidence>
<protein>
    <submittedName>
        <fullName evidence="3">Pimeloyl-ACP methyl ester carboxylesterase</fullName>
    </submittedName>
</protein>
<evidence type="ECO:0000259" key="2">
    <source>
        <dbReference type="Pfam" id="PF00561"/>
    </source>
</evidence>
<proteinExistence type="predicted"/>
<dbReference type="InterPro" id="IPR029058">
    <property type="entry name" value="AB_hydrolase_fold"/>
</dbReference>
<evidence type="ECO:0000313" key="4">
    <source>
        <dbReference type="Proteomes" id="UP000198531"/>
    </source>
</evidence>
<dbReference type="RefSeq" id="WP_089808047.1">
    <property type="nucleotide sequence ID" value="NZ_FOYT01000002.1"/>
</dbReference>
<dbReference type="Pfam" id="PF00561">
    <property type="entry name" value="Abhydrolase_1"/>
    <property type="match status" value="1"/>
</dbReference>
<dbReference type="AlphaFoldDB" id="A0A1I6HTR1"/>
<dbReference type="EMBL" id="FOYT01000002">
    <property type="protein sequence ID" value="SFR57788.1"/>
    <property type="molecule type" value="Genomic_DNA"/>
</dbReference>
<dbReference type="PRINTS" id="PR00111">
    <property type="entry name" value="ABHYDROLASE"/>
</dbReference>
<dbReference type="PANTHER" id="PTHR43329">
    <property type="entry name" value="EPOXIDE HYDROLASE"/>
    <property type="match status" value="1"/>
</dbReference>
<dbReference type="InterPro" id="IPR000639">
    <property type="entry name" value="Epox_hydrolase-like"/>
</dbReference>
<keyword evidence="4" id="KW-1185">Reference proteome</keyword>
<dbReference type="STRING" id="553469.SAMN04487947_2484"/>
<feature type="domain" description="AB hydrolase-1" evidence="2">
    <location>
        <begin position="45"/>
        <end position="289"/>
    </location>
</feature>
<name>A0A1I6HTR1_9EURY</name>